<dbReference type="InterPro" id="IPR036849">
    <property type="entry name" value="Enolase-like_C_sf"/>
</dbReference>
<comment type="caution">
    <text evidence="3">The sequence shown here is derived from an EMBL/GenBank/DDBJ whole genome shotgun (WGS) entry which is preliminary data.</text>
</comment>
<dbReference type="SUPFAM" id="SSF54826">
    <property type="entry name" value="Enolase N-terminal domain-like"/>
    <property type="match status" value="1"/>
</dbReference>
<dbReference type="SUPFAM" id="SSF51604">
    <property type="entry name" value="Enolase C-terminal domain-like"/>
    <property type="match status" value="1"/>
</dbReference>
<name>A0ABW2LUK9_9PSEU</name>
<feature type="domain" description="Enolase C-terminal" evidence="2">
    <location>
        <begin position="138"/>
        <end position="334"/>
    </location>
</feature>
<organism evidence="3 4">
    <name type="scientific">Saccharopolyspora griseoalba</name>
    <dbReference type="NCBI Taxonomy" id="1431848"/>
    <lineage>
        <taxon>Bacteria</taxon>
        <taxon>Bacillati</taxon>
        <taxon>Actinomycetota</taxon>
        <taxon>Actinomycetes</taxon>
        <taxon>Pseudonocardiales</taxon>
        <taxon>Pseudonocardiaceae</taxon>
        <taxon>Saccharopolyspora</taxon>
    </lineage>
</organism>
<protein>
    <submittedName>
        <fullName evidence="3">Enolase C-terminal domain-like protein</fullName>
    </submittedName>
</protein>
<evidence type="ECO:0000259" key="2">
    <source>
        <dbReference type="Pfam" id="PF13378"/>
    </source>
</evidence>
<dbReference type="RefSeq" id="WP_380673304.1">
    <property type="nucleotide sequence ID" value="NZ_JBHTCJ010000022.1"/>
</dbReference>
<dbReference type="EMBL" id="JBHTCJ010000022">
    <property type="protein sequence ID" value="MFC7344983.1"/>
    <property type="molecule type" value="Genomic_DNA"/>
</dbReference>
<evidence type="ECO:0000256" key="1">
    <source>
        <dbReference type="SAM" id="MobiDB-lite"/>
    </source>
</evidence>
<keyword evidence="4" id="KW-1185">Reference proteome</keyword>
<dbReference type="Proteomes" id="UP001596504">
    <property type="component" value="Unassembled WGS sequence"/>
</dbReference>
<evidence type="ECO:0000313" key="4">
    <source>
        <dbReference type="Proteomes" id="UP001596504"/>
    </source>
</evidence>
<gene>
    <name evidence="3" type="ORF">ACFQRI_26530</name>
</gene>
<dbReference type="InterPro" id="IPR034593">
    <property type="entry name" value="DgoD-like"/>
</dbReference>
<dbReference type="PANTHER" id="PTHR48080">
    <property type="entry name" value="D-GALACTONATE DEHYDRATASE-RELATED"/>
    <property type="match status" value="1"/>
</dbReference>
<evidence type="ECO:0000313" key="3">
    <source>
        <dbReference type="EMBL" id="MFC7344983.1"/>
    </source>
</evidence>
<dbReference type="InterPro" id="IPR029065">
    <property type="entry name" value="Enolase_C-like"/>
</dbReference>
<dbReference type="Gene3D" id="3.30.390.10">
    <property type="entry name" value="Enolase-like, N-terminal domain"/>
    <property type="match status" value="1"/>
</dbReference>
<dbReference type="PANTHER" id="PTHR48080:SF4">
    <property type="entry name" value="GLUCARATE DEHYDRATASE"/>
    <property type="match status" value="1"/>
</dbReference>
<reference evidence="4" key="1">
    <citation type="journal article" date="2019" name="Int. J. Syst. Evol. Microbiol.">
        <title>The Global Catalogue of Microorganisms (GCM) 10K type strain sequencing project: providing services to taxonomists for standard genome sequencing and annotation.</title>
        <authorList>
            <consortium name="The Broad Institute Genomics Platform"/>
            <consortium name="The Broad Institute Genome Sequencing Center for Infectious Disease"/>
            <person name="Wu L."/>
            <person name="Ma J."/>
        </authorList>
    </citation>
    <scope>NUCLEOTIDE SEQUENCE [LARGE SCALE GENOMIC DNA]</scope>
    <source>
        <strain evidence="4">WLHS5</strain>
    </source>
</reference>
<dbReference type="Gene3D" id="3.20.20.120">
    <property type="entry name" value="Enolase-like C-terminal domain"/>
    <property type="match status" value="1"/>
</dbReference>
<sequence length="339" mass="35732">MICDDVAVFDAAEHALHPSDDHHFLALRCNNLTGWYGPVPHQLAERAARLAARLRGHRLTVETLPGLLTALAPAGTDRASRAALGVVDAAAWDLCGRAAGVPVADLLTDRPVRTISAYASWLSLDAAEPRHHATVAALAAENWAHTKWSLRADGHPDPGALAARLATITAAAGTPVAVDAVGTWNQPVVEHLQAAPAPKSLVWLEDPLPAGHDPVDAGVPVALGEHATHPTGLLDLVRRHRPAVLTPDVLWLGGIEATRSALHTLGPAAPPIWLHGRAFAPALHLAAAAPGLIRGVEYQHHWWPRRMALLAEPFPATPGQLTVPDRPGLGLTPKGALTP</sequence>
<proteinExistence type="predicted"/>
<dbReference type="Pfam" id="PF13378">
    <property type="entry name" value="MR_MLE_C"/>
    <property type="match status" value="1"/>
</dbReference>
<feature type="region of interest" description="Disordered" evidence="1">
    <location>
        <begin position="317"/>
        <end position="339"/>
    </location>
</feature>
<dbReference type="InterPro" id="IPR029017">
    <property type="entry name" value="Enolase-like_N"/>
</dbReference>
<accession>A0ABW2LUK9</accession>